<organism evidence="1 2">
    <name type="scientific">Phaedon cochleariae</name>
    <name type="common">Mustard beetle</name>
    <dbReference type="NCBI Taxonomy" id="80249"/>
    <lineage>
        <taxon>Eukaryota</taxon>
        <taxon>Metazoa</taxon>
        <taxon>Ecdysozoa</taxon>
        <taxon>Arthropoda</taxon>
        <taxon>Hexapoda</taxon>
        <taxon>Insecta</taxon>
        <taxon>Pterygota</taxon>
        <taxon>Neoptera</taxon>
        <taxon>Endopterygota</taxon>
        <taxon>Coleoptera</taxon>
        <taxon>Polyphaga</taxon>
        <taxon>Cucujiformia</taxon>
        <taxon>Chrysomeloidea</taxon>
        <taxon>Chrysomelidae</taxon>
        <taxon>Chrysomelinae</taxon>
        <taxon>Chrysomelini</taxon>
        <taxon>Phaedon</taxon>
    </lineage>
</organism>
<dbReference type="EMBL" id="OU896715">
    <property type="protein sequence ID" value="CAG9825747.1"/>
    <property type="molecule type" value="Genomic_DNA"/>
</dbReference>
<dbReference type="OrthoDB" id="6782434at2759"/>
<name>A0A9N9SQH4_PHACE</name>
<protein>
    <recommendedName>
        <fullName evidence="3">DUF4371 domain-containing protein</fullName>
    </recommendedName>
</protein>
<reference evidence="1" key="1">
    <citation type="submission" date="2022-01" db="EMBL/GenBank/DDBJ databases">
        <authorList>
            <person name="King R."/>
        </authorList>
    </citation>
    <scope>NUCLEOTIDE SEQUENCE</scope>
</reference>
<dbReference type="PANTHER" id="PTHR37162:SF1">
    <property type="entry name" value="BED-TYPE DOMAIN-CONTAINING PROTEIN"/>
    <property type="match status" value="1"/>
</dbReference>
<proteinExistence type="predicted"/>
<accession>A0A9N9SQH4</accession>
<dbReference type="Proteomes" id="UP001153737">
    <property type="component" value="Chromosome 9"/>
</dbReference>
<evidence type="ECO:0000313" key="1">
    <source>
        <dbReference type="EMBL" id="CAG9825747.1"/>
    </source>
</evidence>
<gene>
    <name evidence="1" type="ORF">PHAECO_LOCUS12332</name>
</gene>
<evidence type="ECO:0000313" key="2">
    <source>
        <dbReference type="Proteomes" id="UP001153737"/>
    </source>
</evidence>
<dbReference type="PANTHER" id="PTHR37162">
    <property type="entry name" value="HAT FAMILY DIMERISATION DOMAINCONTAINING PROTEIN-RELATED"/>
    <property type="match status" value="1"/>
</dbReference>
<reference evidence="1" key="2">
    <citation type="submission" date="2022-10" db="EMBL/GenBank/DDBJ databases">
        <authorList>
            <consortium name="ENA_rothamsted_submissions"/>
            <consortium name="culmorum"/>
            <person name="King R."/>
        </authorList>
    </citation>
    <scope>NUCLEOTIDE SEQUENCE</scope>
</reference>
<dbReference type="AlphaFoldDB" id="A0A9N9SQH4"/>
<sequence length="155" mass="17173">MDTLVPFCTDISPDSDIAKGIACRATKATAVLKHGLGKIFQDELCDNVRSPGRFFSLVMDETTKVSEIKQCAFTIIFYDVTKVKTRFLDMVSTEKGDGASLYDCLKSTSAKHKIPSRNMVGFSSDTTNVMVGEYNSMFSHLKAKLPDIQIQNILM</sequence>
<evidence type="ECO:0008006" key="3">
    <source>
        <dbReference type="Google" id="ProtNLM"/>
    </source>
</evidence>
<keyword evidence="2" id="KW-1185">Reference proteome</keyword>